<evidence type="ECO:0000313" key="1">
    <source>
        <dbReference type="EMBL" id="KAI3370555.1"/>
    </source>
</evidence>
<name>A0ACB8WSE4_9TELE</name>
<comment type="caution">
    <text evidence="1">The sequence shown here is derived from an EMBL/GenBank/DDBJ whole genome shotgun (WGS) entry which is preliminary data.</text>
</comment>
<reference evidence="1" key="1">
    <citation type="submission" date="2022-04" db="EMBL/GenBank/DDBJ databases">
        <title>Jade perch genome.</title>
        <authorList>
            <person name="Chao B."/>
        </authorList>
    </citation>
    <scope>NUCLEOTIDE SEQUENCE</scope>
    <source>
        <strain evidence="1">CB-2022</strain>
    </source>
</reference>
<gene>
    <name evidence="1" type="ORF">L3Q82_007066</name>
</gene>
<protein>
    <submittedName>
        <fullName evidence="1">Uncharacterized protein</fullName>
    </submittedName>
</protein>
<organism evidence="1 2">
    <name type="scientific">Scortum barcoo</name>
    <name type="common">barcoo grunter</name>
    <dbReference type="NCBI Taxonomy" id="214431"/>
    <lineage>
        <taxon>Eukaryota</taxon>
        <taxon>Metazoa</taxon>
        <taxon>Chordata</taxon>
        <taxon>Craniata</taxon>
        <taxon>Vertebrata</taxon>
        <taxon>Euteleostomi</taxon>
        <taxon>Actinopterygii</taxon>
        <taxon>Neopterygii</taxon>
        <taxon>Teleostei</taxon>
        <taxon>Neoteleostei</taxon>
        <taxon>Acanthomorphata</taxon>
        <taxon>Eupercaria</taxon>
        <taxon>Centrarchiformes</taxon>
        <taxon>Terapontoidei</taxon>
        <taxon>Terapontidae</taxon>
        <taxon>Scortum</taxon>
    </lineage>
</organism>
<dbReference type="EMBL" id="CM041536">
    <property type="protein sequence ID" value="KAI3370555.1"/>
    <property type="molecule type" value="Genomic_DNA"/>
</dbReference>
<keyword evidence="2" id="KW-1185">Reference proteome</keyword>
<dbReference type="Proteomes" id="UP000831701">
    <property type="component" value="Chromosome 6"/>
</dbReference>
<accession>A0ACB8WSE4</accession>
<proteinExistence type="predicted"/>
<sequence>MSTMEAENMVHSDSMSPASLGICEKLFRTVGVEDLPDRGLGQTFPTDPHNTFGSARPVGTNNSKRPIPNPKAQGSDPLVHRGELQHMAAELGSYKQAHTSSPPLTLGNTRVVEGPAPLEKLGSRAQAMLGGQGLGRRGPLPRLLPKPHCTGPSWTFLRVVSLLEGGPTSPFRAEPGRVPVGKDPTATRRSGLACEPQPQAWLQGGAPASLKGLFVPCLLLGLRPYHPEHARSRPISEAKQWSGLVSTWMGDRLGIPAQAAELVALTEACKFAAGKTVTIYTDSSYKKARNYYQIVKRPIDLSVIRRKLDKANTLHYFTAERFVDNVLLMFKNCASFQPSCNAGRPVRVTQQAVVKDIRRKHWQAKRWHGPFQILLTTHTGCERWQNEQLGSTPATAKGYQHLQSHQPLIARNYYQIVKRPIDLSVIRRKLDKANTLHYFTAERFVDNVLLMFKNCASFNHGLFVPCLLGLRPYHPEHARSRPISEAKQCRAWLVLGWETAWEYQVPVTKGSPAGVQHALGTGLTYCQWQCEPSSKLLLRSYRDRTALSKGPRTPYSSGALPTEYHKGHGRMPSPDPQSTCGLVGQTPINPQAPCGGYRAGPVFHDREKKTHCSS</sequence>
<evidence type="ECO:0000313" key="2">
    <source>
        <dbReference type="Proteomes" id="UP000831701"/>
    </source>
</evidence>